<dbReference type="EMBL" id="OCZC01000069">
    <property type="protein sequence ID" value="SOO24911.1"/>
    <property type="molecule type" value="Genomic_DNA"/>
</dbReference>
<dbReference type="Proteomes" id="UP000234345">
    <property type="component" value="Unassembled WGS sequence"/>
</dbReference>
<reference evidence="1 2" key="1">
    <citation type="submission" date="2017-10" db="EMBL/GenBank/DDBJ databases">
        <authorList>
            <person name="Regsiter A."/>
            <person name="William W."/>
        </authorList>
    </citation>
    <scope>NUCLEOTIDE SEQUENCE [LARGE SCALE GENOMIC DNA]</scope>
    <source>
        <strain evidence="1 2">CFBP6991</strain>
    </source>
</reference>
<accession>A0A7Z7J385</accession>
<dbReference type="AlphaFoldDB" id="A0A7Z7J385"/>
<comment type="caution">
    <text evidence="1">The sequence shown here is derived from an EMBL/GenBank/DDBJ whole genome shotgun (WGS) entry which is preliminary data.</text>
</comment>
<organism evidence="1 2">
    <name type="scientific">Xanthomonas campestris pv. phaseoli</name>
    <dbReference type="NCBI Taxonomy" id="317013"/>
    <lineage>
        <taxon>Bacteria</taxon>
        <taxon>Pseudomonadati</taxon>
        <taxon>Pseudomonadota</taxon>
        <taxon>Gammaproteobacteria</taxon>
        <taxon>Lysobacterales</taxon>
        <taxon>Lysobacteraceae</taxon>
        <taxon>Xanthomonas</taxon>
    </lineage>
</organism>
<protein>
    <recommendedName>
        <fullName evidence="3">Transposase</fullName>
    </recommendedName>
</protein>
<sequence length="69" mass="7963">MSVPDTKWFKNLESKNARLKKLLTEQLFENNLIKDALRKVVSASARRALVREWIGRGAVRSPVKQTLQK</sequence>
<proteinExistence type="predicted"/>
<evidence type="ECO:0000313" key="1">
    <source>
        <dbReference type="EMBL" id="SOO24911.1"/>
    </source>
</evidence>
<gene>
    <name evidence="1" type="ORF">XFF6991_420128</name>
</gene>
<evidence type="ECO:0000313" key="2">
    <source>
        <dbReference type="Proteomes" id="UP000234345"/>
    </source>
</evidence>
<name>A0A7Z7J385_XANCH</name>
<evidence type="ECO:0008006" key="3">
    <source>
        <dbReference type="Google" id="ProtNLM"/>
    </source>
</evidence>